<feature type="zinc finger region" description="C3H1-type" evidence="4">
    <location>
        <begin position="134"/>
        <end position="161"/>
    </location>
</feature>
<keyword evidence="3 4" id="KW-0862">Zinc</keyword>
<name>A0A8R1E1P1_CAEJA</name>
<dbReference type="EnsemblMetazoa" id="CJA17607.1">
    <property type="protein sequence ID" value="CJA17607.1"/>
    <property type="gene ID" value="WBGene00136811"/>
</dbReference>
<evidence type="ECO:0000256" key="1">
    <source>
        <dbReference type="ARBA" id="ARBA00022723"/>
    </source>
</evidence>
<evidence type="ECO:0000256" key="5">
    <source>
        <dbReference type="SAM" id="MobiDB-lite"/>
    </source>
</evidence>
<dbReference type="GO" id="GO:0008270">
    <property type="term" value="F:zinc ion binding"/>
    <property type="evidence" value="ECO:0007669"/>
    <property type="project" value="UniProtKB-KW"/>
</dbReference>
<dbReference type="PROSITE" id="PS50103">
    <property type="entry name" value="ZF_C3H1"/>
    <property type="match status" value="1"/>
</dbReference>
<reference evidence="7" key="2">
    <citation type="submission" date="2022-06" db="UniProtKB">
        <authorList>
            <consortium name="EnsemblMetazoa"/>
        </authorList>
    </citation>
    <scope>IDENTIFICATION</scope>
    <source>
        <strain evidence="7">DF5081</strain>
    </source>
</reference>
<feature type="domain" description="C3H1-type" evidence="6">
    <location>
        <begin position="134"/>
        <end position="161"/>
    </location>
</feature>
<sequence>MTSLVAYGSDSDQSGGGGEEEDFFGKTAPQEEEYKGEAPGTLEESNDNKTEKPAPFSFFFSAGDNAEGSSDSDEEGGSAAPRKKWKPGESVTKLDGEFSSAIFDNDYAREERMNAQMLSRHVDLSDKPSERERKKSKFTCKNYLKGKCRYGDKCRFSHPVHNRSSDAVDEVSISSEAKFYTSEVPEAQIFHSKKFKSSAGQS</sequence>
<keyword evidence="2 4" id="KW-0863">Zinc-finger</keyword>
<dbReference type="AlphaFoldDB" id="A0A8R1E1P1"/>
<dbReference type="Pfam" id="PF18044">
    <property type="entry name" value="zf-CCCH_4"/>
    <property type="match status" value="1"/>
</dbReference>
<proteinExistence type="predicted"/>
<dbReference type="InterPro" id="IPR036855">
    <property type="entry name" value="Znf_CCCH_sf"/>
</dbReference>
<evidence type="ECO:0000256" key="2">
    <source>
        <dbReference type="ARBA" id="ARBA00022771"/>
    </source>
</evidence>
<dbReference type="InterPro" id="IPR000571">
    <property type="entry name" value="Znf_CCCH"/>
</dbReference>
<protein>
    <submittedName>
        <fullName evidence="7">C3H1-type domain-containing protein</fullName>
    </submittedName>
</protein>
<evidence type="ECO:0000256" key="4">
    <source>
        <dbReference type="PROSITE-ProRule" id="PRU00723"/>
    </source>
</evidence>
<dbReference type="InterPro" id="IPR041367">
    <property type="entry name" value="Znf-CCCH_4"/>
</dbReference>
<evidence type="ECO:0000313" key="8">
    <source>
        <dbReference type="Proteomes" id="UP000005237"/>
    </source>
</evidence>
<keyword evidence="8" id="KW-1185">Reference proteome</keyword>
<feature type="region of interest" description="Disordered" evidence="5">
    <location>
        <begin position="1"/>
        <end position="91"/>
    </location>
</feature>
<dbReference type="Gene3D" id="4.10.1000.10">
    <property type="entry name" value="Zinc finger, CCCH-type"/>
    <property type="match status" value="1"/>
</dbReference>
<keyword evidence="1 4" id="KW-0479">Metal-binding</keyword>
<dbReference type="SUPFAM" id="SSF90229">
    <property type="entry name" value="CCCH zinc finger"/>
    <property type="match status" value="1"/>
</dbReference>
<reference evidence="8" key="1">
    <citation type="submission" date="2010-08" db="EMBL/GenBank/DDBJ databases">
        <authorList>
            <consortium name="Caenorhabditis japonica Sequencing Consortium"/>
            <person name="Wilson R.K."/>
        </authorList>
    </citation>
    <scope>NUCLEOTIDE SEQUENCE [LARGE SCALE GENOMIC DNA]</scope>
    <source>
        <strain evidence="8">DF5081</strain>
    </source>
</reference>
<accession>A0A8R1E1P1</accession>
<evidence type="ECO:0000313" key="7">
    <source>
        <dbReference type="EnsemblMetazoa" id="CJA17607.1"/>
    </source>
</evidence>
<dbReference type="SMART" id="SM00356">
    <property type="entry name" value="ZnF_C3H1"/>
    <property type="match status" value="1"/>
</dbReference>
<dbReference type="Proteomes" id="UP000005237">
    <property type="component" value="Unassembled WGS sequence"/>
</dbReference>
<evidence type="ECO:0000256" key="3">
    <source>
        <dbReference type="ARBA" id="ARBA00022833"/>
    </source>
</evidence>
<evidence type="ECO:0000259" key="6">
    <source>
        <dbReference type="PROSITE" id="PS50103"/>
    </source>
</evidence>
<organism evidence="7 8">
    <name type="scientific">Caenorhabditis japonica</name>
    <dbReference type="NCBI Taxonomy" id="281687"/>
    <lineage>
        <taxon>Eukaryota</taxon>
        <taxon>Metazoa</taxon>
        <taxon>Ecdysozoa</taxon>
        <taxon>Nematoda</taxon>
        <taxon>Chromadorea</taxon>
        <taxon>Rhabditida</taxon>
        <taxon>Rhabditina</taxon>
        <taxon>Rhabditomorpha</taxon>
        <taxon>Rhabditoidea</taxon>
        <taxon>Rhabditidae</taxon>
        <taxon>Peloderinae</taxon>
        <taxon>Caenorhabditis</taxon>
    </lineage>
</organism>